<accession>Q6ANQ2</accession>
<dbReference type="EMBL" id="CR522870">
    <property type="protein sequence ID" value="CAG36022.1"/>
    <property type="molecule type" value="Genomic_DNA"/>
</dbReference>
<keyword evidence="3" id="KW-1185">Reference proteome</keyword>
<dbReference type="KEGG" id="dps:DP1293"/>
<gene>
    <name evidence="2" type="ordered locus">DP1293</name>
</gene>
<dbReference type="AlphaFoldDB" id="Q6ANQ2"/>
<evidence type="ECO:0000256" key="1">
    <source>
        <dbReference type="SAM" id="MobiDB-lite"/>
    </source>
</evidence>
<reference evidence="3" key="1">
    <citation type="journal article" date="2004" name="Environ. Microbiol.">
        <title>The genome of Desulfotalea psychrophila, a sulfate-reducing bacterium from permanently cold Arctic sediments.</title>
        <authorList>
            <person name="Rabus R."/>
            <person name="Ruepp A."/>
            <person name="Frickey T."/>
            <person name="Rattei T."/>
            <person name="Fartmann B."/>
            <person name="Stark M."/>
            <person name="Bauer M."/>
            <person name="Zibat A."/>
            <person name="Lombardot T."/>
            <person name="Becker I."/>
            <person name="Amann J."/>
            <person name="Gellner K."/>
            <person name="Teeling H."/>
            <person name="Leuschner W.D."/>
            <person name="Gloeckner F.-O."/>
            <person name="Lupas A.N."/>
            <person name="Amann R."/>
            <person name="Klenk H.-P."/>
        </authorList>
    </citation>
    <scope>NUCLEOTIDE SEQUENCE [LARGE SCALE GENOMIC DNA]</scope>
    <source>
        <strain evidence="3">DSM 12343 / LSv54</strain>
    </source>
</reference>
<dbReference type="HOGENOM" id="CLU_2011587_0_0_7"/>
<sequence length="123" mass="13919">MTKISLWSLIVAPMVLHGGCRRVGRRRILYTKPQTINLVWGFLCFMPMDGRYAAVAGMPKSGDALSSCYNSPSSNSRKLIRHSLFFLLFSTVKKHLPLLPRTRRKNSSEAERNGGYEMLDGEQ</sequence>
<organism evidence="2 3">
    <name type="scientific">Desulfotalea psychrophila (strain LSv54 / DSM 12343)</name>
    <dbReference type="NCBI Taxonomy" id="177439"/>
    <lineage>
        <taxon>Bacteria</taxon>
        <taxon>Pseudomonadati</taxon>
        <taxon>Thermodesulfobacteriota</taxon>
        <taxon>Desulfobulbia</taxon>
        <taxon>Desulfobulbales</taxon>
        <taxon>Desulfocapsaceae</taxon>
        <taxon>Desulfotalea</taxon>
    </lineage>
</organism>
<evidence type="ECO:0000313" key="3">
    <source>
        <dbReference type="Proteomes" id="UP000000602"/>
    </source>
</evidence>
<evidence type="ECO:0000313" key="2">
    <source>
        <dbReference type="EMBL" id="CAG36022.1"/>
    </source>
</evidence>
<dbReference type="Proteomes" id="UP000000602">
    <property type="component" value="Chromosome"/>
</dbReference>
<name>Q6ANQ2_DESPS</name>
<proteinExistence type="predicted"/>
<feature type="region of interest" description="Disordered" evidence="1">
    <location>
        <begin position="100"/>
        <end position="123"/>
    </location>
</feature>
<protein>
    <submittedName>
        <fullName evidence="2">Uncharacterized protein</fullName>
    </submittedName>
</protein>